<evidence type="ECO:0000313" key="1">
    <source>
        <dbReference type="EMBL" id="MCD9559750.1"/>
    </source>
</evidence>
<dbReference type="EMBL" id="JACEIK010002209">
    <property type="protein sequence ID" value="MCD9559750.1"/>
    <property type="molecule type" value="Genomic_DNA"/>
</dbReference>
<organism evidence="1 2">
    <name type="scientific">Datura stramonium</name>
    <name type="common">Jimsonweed</name>
    <name type="synonym">Common thornapple</name>
    <dbReference type="NCBI Taxonomy" id="4076"/>
    <lineage>
        <taxon>Eukaryota</taxon>
        <taxon>Viridiplantae</taxon>
        <taxon>Streptophyta</taxon>
        <taxon>Embryophyta</taxon>
        <taxon>Tracheophyta</taxon>
        <taxon>Spermatophyta</taxon>
        <taxon>Magnoliopsida</taxon>
        <taxon>eudicotyledons</taxon>
        <taxon>Gunneridae</taxon>
        <taxon>Pentapetalae</taxon>
        <taxon>asterids</taxon>
        <taxon>lamiids</taxon>
        <taxon>Solanales</taxon>
        <taxon>Solanaceae</taxon>
        <taxon>Solanoideae</taxon>
        <taxon>Datureae</taxon>
        <taxon>Datura</taxon>
    </lineage>
</organism>
<evidence type="ECO:0000313" key="2">
    <source>
        <dbReference type="Proteomes" id="UP000823775"/>
    </source>
</evidence>
<accession>A0ABS8UM84</accession>
<reference evidence="1 2" key="1">
    <citation type="journal article" date="2021" name="BMC Genomics">
        <title>Datura genome reveals duplications of psychoactive alkaloid biosynthetic genes and high mutation rate following tissue culture.</title>
        <authorList>
            <person name="Rajewski A."/>
            <person name="Carter-House D."/>
            <person name="Stajich J."/>
            <person name="Litt A."/>
        </authorList>
    </citation>
    <scope>NUCLEOTIDE SEQUENCE [LARGE SCALE GENOMIC DNA]</scope>
    <source>
        <strain evidence="1">AR-01</strain>
    </source>
</reference>
<proteinExistence type="predicted"/>
<comment type="caution">
    <text evidence="1">The sequence shown here is derived from an EMBL/GenBank/DDBJ whole genome shotgun (WGS) entry which is preliminary data.</text>
</comment>
<protein>
    <submittedName>
        <fullName evidence="1">Uncharacterized protein</fullName>
    </submittedName>
</protein>
<sequence length="93" mass="10036">MPRGSSNGARPGVMQPFLLRAGMRDVALSLRNGRCDAEQLSNNNDARPSVTQPFPLRAGMHDVALSLRDDRCNAGQLKRFGMGDALGMSHGQN</sequence>
<gene>
    <name evidence="1" type="ORF">HAX54_017987</name>
</gene>
<name>A0ABS8UM84_DATST</name>
<dbReference type="Proteomes" id="UP000823775">
    <property type="component" value="Unassembled WGS sequence"/>
</dbReference>
<keyword evidence="2" id="KW-1185">Reference proteome</keyword>